<organism evidence="1 2">
    <name type="scientific">Paenibacillus mendelii</name>
    <dbReference type="NCBI Taxonomy" id="206163"/>
    <lineage>
        <taxon>Bacteria</taxon>
        <taxon>Bacillati</taxon>
        <taxon>Bacillota</taxon>
        <taxon>Bacilli</taxon>
        <taxon>Bacillales</taxon>
        <taxon>Paenibacillaceae</taxon>
        <taxon>Paenibacillus</taxon>
    </lineage>
</organism>
<protein>
    <submittedName>
        <fullName evidence="1">Glycoside hydrolase family 125 protein</fullName>
    </submittedName>
</protein>
<keyword evidence="1" id="KW-0378">Hydrolase</keyword>
<keyword evidence="2" id="KW-1185">Reference proteome</keyword>
<dbReference type="InterPro" id="IPR012341">
    <property type="entry name" value="6hp_glycosidase-like_sf"/>
</dbReference>
<dbReference type="InterPro" id="IPR008928">
    <property type="entry name" value="6-hairpin_glycosidase_sf"/>
</dbReference>
<reference evidence="1 2" key="1">
    <citation type="submission" date="2024-09" db="EMBL/GenBank/DDBJ databases">
        <authorList>
            <person name="Sun Q."/>
            <person name="Mori K."/>
        </authorList>
    </citation>
    <scope>NUCLEOTIDE SEQUENCE [LARGE SCALE GENOMIC DNA]</scope>
    <source>
        <strain evidence="1 2">CCM 4839</strain>
    </source>
</reference>
<evidence type="ECO:0000313" key="1">
    <source>
        <dbReference type="EMBL" id="MFC0391991.1"/>
    </source>
</evidence>
<dbReference type="RefSeq" id="WP_204820340.1">
    <property type="nucleotide sequence ID" value="NZ_JANHOF010000007.1"/>
</dbReference>
<dbReference type="Pfam" id="PF06824">
    <property type="entry name" value="Glyco_hydro_125"/>
    <property type="match status" value="1"/>
</dbReference>
<dbReference type="SUPFAM" id="SSF48208">
    <property type="entry name" value="Six-hairpin glycosidases"/>
    <property type="match status" value="1"/>
</dbReference>
<gene>
    <name evidence="1" type="ORF">ACFFJ8_11525</name>
</gene>
<dbReference type="PANTHER" id="PTHR31047">
    <property type="entry name" value="MEIOTICALLY UP-REGULATED GENE 157 PROTEIN"/>
    <property type="match status" value="1"/>
</dbReference>
<sequence length="670" mass="77343">MQTEYNNRQLTPLLEVGNQKPIDVGCGRLSASIGLDGLVRSVNGYHPQQGFITLTSIEQFPNDKWYDSSYVRRYRRGLVDSLEGESKALGFGIRYQEKAAWQSVYYLEGKAPVFRYQFEEAEVNSLFIAAEKNEKGYLIQRVEVINKSDKEIVFPYTVSGLFSLNRCSYGQLTEGGPIPIPPLENRVDVQGNLISISNPHLSSRADLLLFSDKDTLILSPLQERANEPVNYQYGTELNLGKGESRFISVVYTLSQEEESVLELTYSDVEEWIAKAIQDLPKWNKTVFALGEKVEAAPFIIQRNLDYIMSCCSVPISDEYVCVITDHQLLPLSWNRDAYYMMQLLSESERKSGFLYDDSYRTEWKSQIQWIIKGHLLWMFEKADRPHRYWGRAYLTNGISKDNVFQFDQQCYPLLELCDYYAQFGDRETVKRVLPIVKEMLDMIIDYKHEEKWLFKTGETPADDKVDYPYHFSSQVLAWYTLQKLSGLNEEFSFYDTDLSEWADQVKNDCIQSFSTYHNGKELFAYLTDLKGNFQKYHDANDLPVVYAPIWGFCGRDDAKWIHTMEFGFSEENKGGFYPGPLGGLGSVHTPHPWPLGDAQELLYSELMGDTALRDKVFHKLMELVQWDGLFSEAIHEETGKVQSRHWFSWPGAFISTVFCITIFKSMGRSM</sequence>
<proteinExistence type="predicted"/>
<dbReference type="InterPro" id="IPR008313">
    <property type="entry name" value="GH125"/>
</dbReference>
<comment type="caution">
    <text evidence="1">The sequence shown here is derived from an EMBL/GenBank/DDBJ whole genome shotgun (WGS) entry which is preliminary data.</text>
</comment>
<dbReference type="Gene3D" id="1.50.10.10">
    <property type="match status" value="1"/>
</dbReference>
<name>A0ABV6J884_9BACL</name>
<dbReference type="GO" id="GO:0016787">
    <property type="term" value="F:hydrolase activity"/>
    <property type="evidence" value="ECO:0007669"/>
    <property type="project" value="UniProtKB-KW"/>
</dbReference>
<accession>A0ABV6J884</accession>
<dbReference type="Proteomes" id="UP001589818">
    <property type="component" value="Unassembled WGS sequence"/>
</dbReference>
<dbReference type="EMBL" id="JBHLVF010000013">
    <property type="protein sequence ID" value="MFC0391991.1"/>
    <property type="molecule type" value="Genomic_DNA"/>
</dbReference>
<dbReference type="SMART" id="SM01149">
    <property type="entry name" value="DUF1237"/>
    <property type="match status" value="1"/>
</dbReference>
<dbReference type="PANTHER" id="PTHR31047:SF0">
    <property type="entry name" value="MEIOTICALLY UP-REGULATED GENE 157 PROTEIN"/>
    <property type="match status" value="1"/>
</dbReference>
<evidence type="ECO:0000313" key="2">
    <source>
        <dbReference type="Proteomes" id="UP001589818"/>
    </source>
</evidence>